<keyword evidence="2" id="KW-0479">Metal-binding</keyword>
<comment type="caution">
    <text evidence="5">The sequence shown here is derived from an EMBL/GenBank/DDBJ whole genome shotgun (WGS) entry which is preliminary data.</text>
</comment>
<organism evidence="5 6">
    <name type="scientific">Purpureocillium lavendulum</name>
    <dbReference type="NCBI Taxonomy" id="1247861"/>
    <lineage>
        <taxon>Eukaryota</taxon>
        <taxon>Fungi</taxon>
        <taxon>Dikarya</taxon>
        <taxon>Ascomycota</taxon>
        <taxon>Pezizomycotina</taxon>
        <taxon>Sordariomycetes</taxon>
        <taxon>Hypocreomycetidae</taxon>
        <taxon>Hypocreales</taxon>
        <taxon>Ophiocordycipitaceae</taxon>
        <taxon>Purpureocillium</taxon>
    </lineage>
</organism>
<dbReference type="Pfam" id="PF08240">
    <property type="entry name" value="ADH_N"/>
    <property type="match status" value="1"/>
</dbReference>
<dbReference type="InterPro" id="IPR037217">
    <property type="entry name" value="Trp/Indoleamine_2_3_dOase-like"/>
</dbReference>
<evidence type="ECO:0000256" key="1">
    <source>
        <dbReference type="ARBA" id="ARBA00007119"/>
    </source>
</evidence>
<dbReference type="GO" id="GO:0016702">
    <property type="term" value="F:oxidoreductase activity, acting on single donors with incorporation of molecular oxygen, incorporation of two atoms of oxygen"/>
    <property type="evidence" value="ECO:0007669"/>
    <property type="project" value="UniProtKB-ARBA"/>
</dbReference>
<dbReference type="Gene3D" id="3.90.180.10">
    <property type="entry name" value="Medium-chain alcohol dehydrogenases, catalytic domain"/>
    <property type="match status" value="1"/>
</dbReference>
<dbReference type="Proteomes" id="UP001163105">
    <property type="component" value="Unassembled WGS sequence"/>
</dbReference>
<evidence type="ECO:0000313" key="5">
    <source>
        <dbReference type="EMBL" id="KAJ6438078.1"/>
    </source>
</evidence>
<keyword evidence="6" id="KW-1185">Reference proteome</keyword>
<dbReference type="Pfam" id="PF00107">
    <property type="entry name" value="ADH_zinc_N"/>
    <property type="match status" value="1"/>
</dbReference>
<accession>A0AB34FGF7</accession>
<keyword evidence="3" id="KW-0408">Iron</keyword>
<dbReference type="SUPFAM" id="SSF140959">
    <property type="entry name" value="Indolic compounds 2,3-dioxygenase-like"/>
    <property type="match status" value="1"/>
</dbReference>
<dbReference type="InterPro" id="IPR011032">
    <property type="entry name" value="GroES-like_sf"/>
</dbReference>
<dbReference type="InterPro" id="IPR052711">
    <property type="entry name" value="Zinc_ADH-like"/>
</dbReference>
<dbReference type="InterPro" id="IPR013154">
    <property type="entry name" value="ADH-like_N"/>
</dbReference>
<dbReference type="Gene3D" id="3.40.50.720">
    <property type="entry name" value="NAD(P)-binding Rossmann-like Domain"/>
    <property type="match status" value="1"/>
</dbReference>
<dbReference type="PANTHER" id="PTHR45033">
    <property type="match status" value="1"/>
</dbReference>
<dbReference type="InterPro" id="IPR036291">
    <property type="entry name" value="NAD(P)-bd_dom_sf"/>
</dbReference>
<dbReference type="InterPro" id="IPR020843">
    <property type="entry name" value="ER"/>
</dbReference>
<evidence type="ECO:0000256" key="3">
    <source>
        <dbReference type="ARBA" id="ARBA00023004"/>
    </source>
</evidence>
<dbReference type="GO" id="GO:0019441">
    <property type="term" value="P:L-tryptophan catabolic process to kynurenine"/>
    <property type="evidence" value="ECO:0007669"/>
    <property type="project" value="InterPro"/>
</dbReference>
<dbReference type="AlphaFoldDB" id="A0AB34FGF7"/>
<dbReference type="SUPFAM" id="SSF50129">
    <property type="entry name" value="GroES-like"/>
    <property type="match status" value="1"/>
</dbReference>
<gene>
    <name evidence="5" type="ORF">O9K51_08667</name>
</gene>
<dbReference type="CDD" id="cd08276">
    <property type="entry name" value="MDR7"/>
    <property type="match status" value="1"/>
</dbReference>
<comment type="similarity">
    <text evidence="1">Belongs to the indoleamine 2,3-dioxygenase family.</text>
</comment>
<dbReference type="PANTHER" id="PTHR45033:SF1">
    <property type="entry name" value="OXIDOREDUCTASE (EUROFUNG)"/>
    <property type="match status" value="1"/>
</dbReference>
<evidence type="ECO:0000256" key="2">
    <source>
        <dbReference type="ARBA" id="ARBA00022723"/>
    </source>
</evidence>
<evidence type="ECO:0000313" key="6">
    <source>
        <dbReference type="Proteomes" id="UP001163105"/>
    </source>
</evidence>
<feature type="domain" description="Enoyl reductase (ER)" evidence="4">
    <location>
        <begin position="153"/>
        <end position="451"/>
    </location>
</feature>
<protein>
    <submittedName>
        <fullName evidence="5">Velvet factor</fullName>
    </submittedName>
</protein>
<proteinExistence type="inferred from homology"/>
<reference evidence="5" key="1">
    <citation type="submission" date="2023-01" db="EMBL/GenBank/DDBJ databases">
        <title>The growth and conidiation of Purpureocillium lavendulum are regulated by nitrogen source and histone H3K14 acetylation.</title>
        <authorList>
            <person name="Tang P."/>
            <person name="Han J."/>
            <person name="Zhang C."/>
            <person name="Tang P."/>
            <person name="Qi F."/>
            <person name="Zhang K."/>
            <person name="Liang L."/>
        </authorList>
    </citation>
    <scope>NUCLEOTIDE SEQUENCE</scope>
    <source>
        <strain evidence="5">YMF1.00683</strain>
    </source>
</reference>
<dbReference type="GO" id="GO:0020037">
    <property type="term" value="F:heme binding"/>
    <property type="evidence" value="ECO:0007669"/>
    <property type="project" value="InterPro"/>
</dbReference>
<dbReference type="EMBL" id="JAQHRD010000008">
    <property type="protein sequence ID" value="KAJ6438078.1"/>
    <property type="molecule type" value="Genomic_DNA"/>
</dbReference>
<dbReference type="Pfam" id="PF01231">
    <property type="entry name" value="IDO"/>
    <property type="match status" value="1"/>
</dbReference>
<name>A0AB34FGF7_9HYPO</name>
<evidence type="ECO:0000259" key="4">
    <source>
        <dbReference type="SMART" id="SM00829"/>
    </source>
</evidence>
<sequence>MPQSTIGGRDGAKQKVSKQINCPGARPLASFSNRYYAKWDEIITRLPQLLSSHRLADEILGIPVLKTSLLSSELEFRRAYVVLGFLIHGLVWGGSSGEGVGQDEGERYDDVILGENDRNRLLKRVDLAVQMSETKIAAFFRRCSGPFQRQIKSVLEPLPTDLGTNEVLVKIQAVSLNYRDIAMLHGDYPVTVEEEGIPCSDCSGQVVPRGGLVKTLDIGDHVAVIVDLGNLTGRDQTTPRTLGGDTAGVLREYAVFDDQYLGATLACAGVTAWNALKASAPLSDLSSVLLQAGIQPIITSSADAKLEKIKAISPKIQGINYKETPDIVSAVTDLTNGQGVGIVVNNIGPASIPNDIEVLRPRAGRISLVGFLDGVNADWDPATVFMALMRKSANIQAILCGSKKDFEELVEFVQNHKVLIGLLIDKVFSFEESADAFEYLHAGKHLGKVVIRLYK</sequence>
<dbReference type="GO" id="GO:0046872">
    <property type="term" value="F:metal ion binding"/>
    <property type="evidence" value="ECO:0007669"/>
    <property type="project" value="UniProtKB-KW"/>
</dbReference>
<dbReference type="InterPro" id="IPR013149">
    <property type="entry name" value="ADH-like_C"/>
</dbReference>
<dbReference type="SMART" id="SM00829">
    <property type="entry name" value="PKS_ER"/>
    <property type="match status" value="1"/>
</dbReference>
<dbReference type="InterPro" id="IPR000898">
    <property type="entry name" value="Indolamine_dOase"/>
</dbReference>
<dbReference type="SUPFAM" id="SSF51735">
    <property type="entry name" value="NAD(P)-binding Rossmann-fold domains"/>
    <property type="match status" value="1"/>
</dbReference>